<reference evidence="1" key="2">
    <citation type="submission" date="2024-03" db="EMBL/GenBank/DDBJ databases">
        <authorList>
            <person name="Ni Y."/>
            <person name="Xu T."/>
            <person name="Yan S."/>
            <person name="Chen L."/>
            <person name="Wang Y."/>
        </authorList>
    </citation>
    <scope>NUCLEOTIDE SEQUENCE</scope>
    <source>
        <strain evidence="1">NTM1</strain>
    </source>
</reference>
<evidence type="ECO:0000313" key="1">
    <source>
        <dbReference type="EMBL" id="DBA52028.1"/>
    </source>
</evidence>
<organism evidence="1">
    <name type="scientific">Nitrosopumilaceae spindle-shaped virus</name>
    <dbReference type="NCBI Taxonomy" id="3065433"/>
    <lineage>
        <taxon>Viruses</taxon>
    </lineage>
</organism>
<accession>A0AAT9J7E7</accession>
<reference evidence="1" key="1">
    <citation type="journal article" date="2024" name="Environ. Microbiol. Rep.">
        <title>Hiding in plain sight: The discovery of complete genomes of 11 hypothetical spindle-shaped viruses that putatively infect mesophilic ammonia-oxidizing archaea.</title>
        <authorList>
            <person name="Ni Y."/>
            <person name="Xu T."/>
            <person name="Yan S."/>
            <person name="Chen L."/>
            <person name="Wang Y."/>
        </authorList>
    </citation>
    <scope>NUCLEOTIDE SEQUENCE</scope>
    <source>
        <strain evidence="1">NTM1</strain>
    </source>
</reference>
<name>A0AAT9J7E7_9VIRU</name>
<proteinExistence type="predicted"/>
<protein>
    <submittedName>
        <fullName evidence="1">ORF70</fullName>
    </submittedName>
</protein>
<sequence length="157" mass="17922">MPSIPESDKTITDMVDVVLESWKEPQKIETEDGKFRTERVINERRAWWQTHHIGTRSLGELAKELENLRNLFKSAGYHMTAYRADVLQKQGAMLCQVYDYMVDAKSSESLRDENNTNLTLLAMLAKAKTERQFSVKGELNKSVMDGILGRKANEQAG</sequence>
<dbReference type="EMBL" id="BK067788">
    <property type="protein sequence ID" value="DBA52028.1"/>
    <property type="molecule type" value="Genomic_DNA"/>
</dbReference>